<dbReference type="GO" id="GO:0005829">
    <property type="term" value="C:cytosol"/>
    <property type="evidence" value="ECO:0007669"/>
    <property type="project" value="TreeGrafter"/>
</dbReference>
<feature type="domain" description="UmuC" evidence="19">
    <location>
        <begin position="30"/>
        <end position="210"/>
    </location>
</feature>
<comment type="similarity">
    <text evidence="2 17">Belongs to the DNA polymerase type-Y family.</text>
</comment>
<dbReference type="InterPro" id="IPR036775">
    <property type="entry name" value="DNA_pol_Y-fam_lit_finger_sf"/>
</dbReference>
<dbReference type="HAMAP" id="MF_01113">
    <property type="entry name" value="DNApol_IV"/>
    <property type="match status" value="1"/>
</dbReference>
<keyword evidence="13 17" id="KW-0238">DNA-binding</keyword>
<reference evidence="20 21" key="1">
    <citation type="journal article" date="2019" name="Syst. Appl. Microbiol.">
        <title>Microvirga tunisiensis sp. nov., a root nodule symbiotic bacterium isolated from Lupinus micranthus and L. luteus grown in Northern Tunisia.</title>
        <authorList>
            <person name="Msaddak A."/>
            <person name="Rejili M."/>
            <person name="Duran D."/>
            <person name="Mars M."/>
            <person name="Palacios J.M."/>
            <person name="Ruiz-Argueso T."/>
            <person name="Rey L."/>
            <person name="Imperial J."/>
        </authorList>
    </citation>
    <scope>NUCLEOTIDE SEQUENCE [LARGE SCALE GENOMIC DNA]</scope>
    <source>
        <strain evidence="20 21">Lmie10</strain>
    </source>
</reference>
<dbReference type="Pfam" id="PF11798">
    <property type="entry name" value="IMS_HHH"/>
    <property type="match status" value="1"/>
</dbReference>
<keyword evidence="4 17" id="KW-0515">Mutator protein</keyword>
<comment type="subcellular location">
    <subcellularLocation>
        <location evidence="1 17">Cytoplasm</location>
    </subcellularLocation>
</comment>
<keyword evidence="12 17" id="KW-0239">DNA-directed DNA polymerase</keyword>
<keyword evidence="8 17" id="KW-0235">DNA replication</keyword>
<dbReference type="NCBIfam" id="NF002677">
    <property type="entry name" value="PRK02406.1"/>
    <property type="match status" value="1"/>
</dbReference>
<dbReference type="OrthoDB" id="9808813at2"/>
<keyword evidence="5 17" id="KW-0963">Cytoplasm</keyword>
<dbReference type="InterPro" id="IPR022880">
    <property type="entry name" value="DNApol_IV"/>
</dbReference>
<evidence type="ECO:0000256" key="2">
    <source>
        <dbReference type="ARBA" id="ARBA00010945"/>
    </source>
</evidence>
<proteinExistence type="inferred from homology"/>
<dbReference type="PANTHER" id="PTHR11076:SF33">
    <property type="entry name" value="DNA POLYMERASE KAPPA"/>
    <property type="match status" value="1"/>
</dbReference>
<dbReference type="GO" id="GO:0006281">
    <property type="term" value="P:DNA repair"/>
    <property type="evidence" value="ECO:0007669"/>
    <property type="project" value="UniProtKB-UniRule"/>
</dbReference>
<comment type="cofactor">
    <cofactor evidence="17">
        <name>Mg(2+)</name>
        <dbReference type="ChEBI" id="CHEBI:18420"/>
    </cofactor>
    <text evidence="17">Binds 2 magnesium ions per subunit.</text>
</comment>
<evidence type="ECO:0000256" key="6">
    <source>
        <dbReference type="ARBA" id="ARBA00022679"/>
    </source>
</evidence>
<dbReference type="GO" id="GO:0006261">
    <property type="term" value="P:DNA-templated DNA replication"/>
    <property type="evidence" value="ECO:0007669"/>
    <property type="project" value="UniProtKB-UniRule"/>
</dbReference>
<keyword evidence="10 17" id="KW-0227">DNA damage</keyword>
<dbReference type="Gene3D" id="3.30.1490.100">
    <property type="entry name" value="DNA polymerase, Y-family, little finger domain"/>
    <property type="match status" value="1"/>
</dbReference>
<evidence type="ECO:0000313" key="20">
    <source>
        <dbReference type="EMBL" id="MPR24119.1"/>
    </source>
</evidence>
<evidence type="ECO:0000256" key="9">
    <source>
        <dbReference type="ARBA" id="ARBA00022723"/>
    </source>
</evidence>
<dbReference type="CDD" id="cd03586">
    <property type="entry name" value="PolY_Pol_IV_kappa"/>
    <property type="match status" value="1"/>
</dbReference>
<name>A0A5N7MCW8_9HYPH</name>
<dbReference type="InterPro" id="IPR024728">
    <property type="entry name" value="PolY_HhH_motif"/>
</dbReference>
<dbReference type="AlphaFoldDB" id="A0A5N7MCW8"/>
<comment type="catalytic activity">
    <reaction evidence="16 17">
        <text>DNA(n) + a 2'-deoxyribonucleoside 5'-triphosphate = DNA(n+1) + diphosphate</text>
        <dbReference type="Rhea" id="RHEA:22508"/>
        <dbReference type="Rhea" id="RHEA-COMP:17339"/>
        <dbReference type="Rhea" id="RHEA-COMP:17340"/>
        <dbReference type="ChEBI" id="CHEBI:33019"/>
        <dbReference type="ChEBI" id="CHEBI:61560"/>
        <dbReference type="ChEBI" id="CHEBI:173112"/>
        <dbReference type="EC" id="2.7.7.7"/>
    </reaction>
</comment>
<evidence type="ECO:0000313" key="21">
    <source>
        <dbReference type="Proteomes" id="UP000403266"/>
    </source>
</evidence>
<evidence type="ECO:0000256" key="13">
    <source>
        <dbReference type="ARBA" id="ARBA00023125"/>
    </source>
</evidence>
<accession>A0A5N7MCW8</accession>
<dbReference type="PANTHER" id="PTHR11076">
    <property type="entry name" value="DNA REPAIR POLYMERASE UMUC / TRANSFERASE FAMILY MEMBER"/>
    <property type="match status" value="1"/>
</dbReference>
<keyword evidence="14 17" id="KW-0234">DNA repair</keyword>
<evidence type="ECO:0000259" key="19">
    <source>
        <dbReference type="PROSITE" id="PS50173"/>
    </source>
</evidence>
<feature type="region of interest" description="Disordered" evidence="18">
    <location>
        <begin position="1"/>
        <end position="25"/>
    </location>
</feature>
<comment type="function">
    <text evidence="15 17">Poorly processive, error-prone DNA polymerase involved in untargeted mutagenesis. Copies undamaged DNA at stalled replication forks, which arise in vivo from mismatched or misaligned primer ends. These misaligned primers can be extended by PolIV. Exhibits no 3'-5' exonuclease (proofreading) activity. May be involved in translesional synthesis, in conjunction with the beta clamp from PolIII.</text>
</comment>
<dbReference type="GO" id="GO:0003887">
    <property type="term" value="F:DNA-directed DNA polymerase activity"/>
    <property type="evidence" value="ECO:0007669"/>
    <property type="project" value="UniProtKB-UniRule"/>
</dbReference>
<dbReference type="InterPro" id="IPR017961">
    <property type="entry name" value="DNA_pol_Y-fam_little_finger"/>
</dbReference>
<feature type="active site" evidence="17">
    <location>
        <position position="129"/>
    </location>
</feature>
<keyword evidence="21" id="KW-1185">Reference proteome</keyword>
<sequence length="381" mass="42298">MLDTDQHQSSAGTTGAPAEQPRPAERQRRIVHVDLDAFYASVEQRDNADLRGKPVAVGGSRERGVVAAASYEARRFGVHSAMPSITARRKCPELVFVKPRFDVYRAVSQQIREIFFEYTPLVEPLSLDEAYLDVTDNLKGIPYGTQVAKEIRARIWEETHLTASAGISFGKFLAKMASDQNKPNGQFVITPETAPAFLEALPIGKFHGIGPATARKMTELGILTGRDLKAQSLEFLQDRFGKAGTHYYWIVRAVDNRPVQPDRIRKSIGAENTFDRDLAGFEEMKAALQPIISKVWAYCVKTGVRGRTVTLKVKFSDFQQITRSRTLAGNIESEPDLDHAAVSLLSMLFPMDKTVRLLGISLSTLNTDDDDPGTPQLSLEF</sequence>
<dbReference type="SUPFAM" id="SSF56672">
    <property type="entry name" value="DNA/RNA polymerases"/>
    <property type="match status" value="1"/>
</dbReference>
<evidence type="ECO:0000256" key="1">
    <source>
        <dbReference type="ARBA" id="ARBA00004496"/>
    </source>
</evidence>
<feature type="binding site" evidence="17">
    <location>
        <position position="34"/>
    </location>
    <ligand>
        <name>Mg(2+)</name>
        <dbReference type="ChEBI" id="CHEBI:18420"/>
    </ligand>
</feature>
<dbReference type="InterPro" id="IPR001126">
    <property type="entry name" value="UmuC"/>
</dbReference>
<evidence type="ECO:0000256" key="7">
    <source>
        <dbReference type="ARBA" id="ARBA00022695"/>
    </source>
</evidence>
<organism evidence="20 21">
    <name type="scientific">Microvirga tunisiensis</name>
    <dbReference type="NCBI Taxonomy" id="2108360"/>
    <lineage>
        <taxon>Bacteria</taxon>
        <taxon>Pseudomonadati</taxon>
        <taxon>Pseudomonadota</taxon>
        <taxon>Alphaproteobacteria</taxon>
        <taxon>Hyphomicrobiales</taxon>
        <taxon>Methylobacteriaceae</taxon>
        <taxon>Microvirga</taxon>
    </lineage>
</organism>
<dbReference type="SUPFAM" id="SSF100879">
    <property type="entry name" value="Lesion bypass DNA polymerase (Y-family), little finger domain"/>
    <property type="match status" value="1"/>
</dbReference>
<evidence type="ECO:0000256" key="16">
    <source>
        <dbReference type="ARBA" id="ARBA00049244"/>
    </source>
</evidence>
<dbReference type="Gene3D" id="3.40.1170.60">
    <property type="match status" value="1"/>
</dbReference>
<keyword evidence="7 17" id="KW-0548">Nucleotidyltransferase</keyword>
<dbReference type="GO" id="GO:0000287">
    <property type="term" value="F:magnesium ion binding"/>
    <property type="evidence" value="ECO:0007669"/>
    <property type="project" value="UniProtKB-UniRule"/>
</dbReference>
<evidence type="ECO:0000256" key="14">
    <source>
        <dbReference type="ARBA" id="ARBA00023204"/>
    </source>
</evidence>
<feature type="binding site" evidence="17">
    <location>
        <position position="128"/>
    </location>
    <ligand>
        <name>Mg(2+)</name>
        <dbReference type="ChEBI" id="CHEBI:18420"/>
    </ligand>
</feature>
<evidence type="ECO:0000256" key="8">
    <source>
        <dbReference type="ARBA" id="ARBA00022705"/>
    </source>
</evidence>
<evidence type="ECO:0000256" key="5">
    <source>
        <dbReference type="ARBA" id="ARBA00022490"/>
    </source>
</evidence>
<dbReference type="Gene3D" id="3.30.70.270">
    <property type="match status" value="1"/>
</dbReference>
<evidence type="ECO:0000256" key="4">
    <source>
        <dbReference type="ARBA" id="ARBA00022457"/>
    </source>
</evidence>
<keyword evidence="6 17" id="KW-0808">Transferase</keyword>
<evidence type="ECO:0000256" key="18">
    <source>
        <dbReference type="SAM" id="MobiDB-lite"/>
    </source>
</evidence>
<evidence type="ECO:0000256" key="10">
    <source>
        <dbReference type="ARBA" id="ARBA00022763"/>
    </source>
</evidence>
<gene>
    <name evidence="17 20" type="primary">dinB</name>
    <name evidence="20" type="ORF">FS320_02485</name>
</gene>
<dbReference type="GO" id="GO:0009432">
    <property type="term" value="P:SOS response"/>
    <property type="evidence" value="ECO:0007669"/>
    <property type="project" value="TreeGrafter"/>
</dbReference>
<comment type="subunit">
    <text evidence="3 17">Monomer.</text>
</comment>
<comment type="caution">
    <text evidence="20">The sequence shown here is derived from an EMBL/GenBank/DDBJ whole genome shotgun (WGS) entry which is preliminary data.</text>
</comment>
<keyword evidence="9 17" id="KW-0479">Metal-binding</keyword>
<evidence type="ECO:0000256" key="11">
    <source>
        <dbReference type="ARBA" id="ARBA00022842"/>
    </source>
</evidence>
<dbReference type="RefSeq" id="WP_152709028.1">
    <property type="nucleotide sequence ID" value="NZ_VOSJ01000047.1"/>
</dbReference>
<dbReference type="PROSITE" id="PS50173">
    <property type="entry name" value="UMUC"/>
    <property type="match status" value="1"/>
</dbReference>
<evidence type="ECO:0000256" key="17">
    <source>
        <dbReference type="HAMAP-Rule" id="MF_01113"/>
    </source>
</evidence>
<evidence type="ECO:0000256" key="12">
    <source>
        <dbReference type="ARBA" id="ARBA00022932"/>
    </source>
</evidence>
<dbReference type="EMBL" id="VOSK01000003">
    <property type="protein sequence ID" value="MPR24119.1"/>
    <property type="molecule type" value="Genomic_DNA"/>
</dbReference>
<dbReference type="GO" id="GO:0003684">
    <property type="term" value="F:damaged DNA binding"/>
    <property type="evidence" value="ECO:0007669"/>
    <property type="project" value="InterPro"/>
</dbReference>
<evidence type="ECO:0000256" key="15">
    <source>
        <dbReference type="ARBA" id="ARBA00025589"/>
    </source>
</evidence>
<dbReference type="Proteomes" id="UP000403266">
    <property type="component" value="Unassembled WGS sequence"/>
</dbReference>
<dbReference type="Pfam" id="PF11799">
    <property type="entry name" value="IMS_C"/>
    <property type="match status" value="1"/>
</dbReference>
<dbReference type="InterPro" id="IPR043502">
    <property type="entry name" value="DNA/RNA_pol_sf"/>
</dbReference>
<dbReference type="InterPro" id="IPR043128">
    <property type="entry name" value="Rev_trsase/Diguanyl_cyclase"/>
</dbReference>
<dbReference type="EC" id="2.7.7.7" evidence="17"/>
<dbReference type="FunFam" id="3.40.1170.60:FF:000001">
    <property type="entry name" value="DNA polymerase IV"/>
    <property type="match status" value="1"/>
</dbReference>
<dbReference type="Gene3D" id="1.10.150.20">
    <property type="entry name" value="5' to 3' exonuclease, C-terminal subdomain"/>
    <property type="match status" value="1"/>
</dbReference>
<keyword evidence="11 17" id="KW-0460">Magnesium</keyword>
<dbReference type="FunFam" id="1.10.150.20:FF:000019">
    <property type="entry name" value="DNA polymerase IV"/>
    <property type="match status" value="1"/>
</dbReference>
<protein>
    <recommendedName>
        <fullName evidence="17">DNA polymerase IV</fullName>
        <shortName evidence="17">Pol IV</shortName>
        <ecNumber evidence="17">2.7.7.7</ecNumber>
    </recommendedName>
</protein>
<dbReference type="Pfam" id="PF00817">
    <property type="entry name" value="IMS"/>
    <property type="match status" value="1"/>
</dbReference>
<evidence type="ECO:0000256" key="3">
    <source>
        <dbReference type="ARBA" id="ARBA00011245"/>
    </source>
</evidence>
<dbReference type="GO" id="GO:0042276">
    <property type="term" value="P:error-prone translesion synthesis"/>
    <property type="evidence" value="ECO:0007669"/>
    <property type="project" value="TreeGrafter"/>
</dbReference>
<dbReference type="FunFam" id="3.30.1490.100:FF:000004">
    <property type="entry name" value="DNA polymerase IV"/>
    <property type="match status" value="1"/>
</dbReference>
<feature type="site" description="Substrate discrimination" evidence="17">
    <location>
        <position position="39"/>
    </location>
</feature>
<dbReference type="InterPro" id="IPR050116">
    <property type="entry name" value="DNA_polymerase-Y"/>
</dbReference>